<dbReference type="GO" id="GO:0018738">
    <property type="term" value="F:S-formylglutathione hydrolase activity"/>
    <property type="evidence" value="ECO:0007669"/>
    <property type="project" value="UniProtKB-EC"/>
</dbReference>
<evidence type="ECO:0000256" key="2">
    <source>
        <dbReference type="ARBA" id="ARBA00012479"/>
    </source>
</evidence>
<evidence type="ECO:0000256" key="5">
    <source>
        <dbReference type="ARBA" id="ARBA00022801"/>
    </source>
</evidence>
<keyword evidence="9" id="KW-1185">Reference proteome</keyword>
<gene>
    <name evidence="8" type="ORF">F1559_004367</name>
</gene>
<dbReference type="EC" id="3.1.2.12" evidence="2 7"/>
<dbReference type="GO" id="GO:0005829">
    <property type="term" value="C:cytosol"/>
    <property type="evidence" value="ECO:0007669"/>
    <property type="project" value="TreeGrafter"/>
</dbReference>
<dbReference type="PANTHER" id="PTHR10061:SF0">
    <property type="entry name" value="S-FORMYLGLUTATHIONE HYDROLASE"/>
    <property type="match status" value="1"/>
</dbReference>
<reference evidence="8 9" key="1">
    <citation type="journal article" date="2020" name="J. Phycol.">
        <title>Comparative genome analysis reveals Cyanidiococcus gen. nov., a new extremophilic red algal genus sister to Cyanidioschyzon (Cyanidioschyzonaceae, Rhodophyta).</title>
        <authorList>
            <person name="Liu S.-L."/>
            <person name="Chiang Y.-R."/>
            <person name="Yoon H.S."/>
            <person name="Fu H.-Y."/>
        </authorList>
    </citation>
    <scope>NUCLEOTIDE SEQUENCE [LARGE SCALE GENOMIC DNA]</scope>
    <source>
        <strain evidence="8 9">THAL066</strain>
    </source>
</reference>
<evidence type="ECO:0000313" key="9">
    <source>
        <dbReference type="Proteomes" id="UP000530660"/>
    </source>
</evidence>
<name>A0A7J7IN30_9RHOD</name>
<keyword evidence="5 7" id="KW-0378">Hydrolase</keyword>
<sequence>MSSVNEVSSVLCFGCQVKQYRHVSKALGGLEAVFSVIVPPSLDTRGHELTPVVYYLSGLTCTDQNFIQKAGACRAAARLNLIIVAPDTSPRGARVAGEDDAYDFGTGAGFYLNATQEPYRPYYRMYDYVVEELPALIEELFPSPAAPARQRRCSITGHSMGGHGALVCALRNPGKYCSVSAFAPIAHPSVCPWGQKAFRGYLGGIEAGEMYDATLLVADPSRVQACNLDDILIDQGTADQFWCEGQLLPEDFVAAAKNAGQKVTLRMQEGYDHSYFFVSTFIEDHLEFHAKRLRER</sequence>
<accession>A0A7J7IN30</accession>
<evidence type="ECO:0000256" key="6">
    <source>
        <dbReference type="PIRSR" id="PIRSR614186-1"/>
    </source>
</evidence>
<comment type="similarity">
    <text evidence="1 7">Belongs to the esterase D family.</text>
</comment>
<dbReference type="EMBL" id="VWRR01000005">
    <property type="protein sequence ID" value="KAF6003957.1"/>
    <property type="molecule type" value="Genomic_DNA"/>
</dbReference>
<comment type="catalytic activity">
    <reaction evidence="7">
        <text>S-formylglutathione + H2O = formate + glutathione + H(+)</text>
        <dbReference type="Rhea" id="RHEA:14961"/>
        <dbReference type="ChEBI" id="CHEBI:15377"/>
        <dbReference type="ChEBI" id="CHEBI:15378"/>
        <dbReference type="ChEBI" id="CHEBI:15740"/>
        <dbReference type="ChEBI" id="CHEBI:57688"/>
        <dbReference type="ChEBI" id="CHEBI:57925"/>
        <dbReference type="EC" id="3.1.2.12"/>
    </reaction>
</comment>
<comment type="caution">
    <text evidence="8">The sequence shown here is derived from an EMBL/GenBank/DDBJ whole genome shotgun (WGS) entry which is preliminary data.</text>
</comment>
<dbReference type="AlphaFoldDB" id="A0A7J7IN30"/>
<dbReference type="OrthoDB" id="420518at2759"/>
<evidence type="ECO:0000313" key="8">
    <source>
        <dbReference type="EMBL" id="KAF6003957.1"/>
    </source>
</evidence>
<dbReference type="InterPro" id="IPR029058">
    <property type="entry name" value="AB_hydrolase_fold"/>
</dbReference>
<proteinExistence type="inferred from homology"/>
<dbReference type="SUPFAM" id="SSF53474">
    <property type="entry name" value="alpha/beta-Hydrolases"/>
    <property type="match status" value="1"/>
</dbReference>
<dbReference type="NCBIfam" id="TIGR02821">
    <property type="entry name" value="fghA_ester_D"/>
    <property type="match status" value="1"/>
</dbReference>
<organism evidence="8 9">
    <name type="scientific">Cyanidiococcus yangmingshanensis</name>
    <dbReference type="NCBI Taxonomy" id="2690220"/>
    <lineage>
        <taxon>Eukaryota</taxon>
        <taxon>Rhodophyta</taxon>
        <taxon>Bangiophyceae</taxon>
        <taxon>Cyanidiales</taxon>
        <taxon>Cyanidiaceae</taxon>
        <taxon>Cyanidiococcus</taxon>
    </lineage>
</organism>
<dbReference type="Pfam" id="PF00756">
    <property type="entry name" value="Esterase"/>
    <property type="match status" value="1"/>
</dbReference>
<dbReference type="Gene3D" id="3.40.50.1820">
    <property type="entry name" value="alpha/beta hydrolase"/>
    <property type="match status" value="1"/>
</dbReference>
<dbReference type="InterPro" id="IPR000801">
    <property type="entry name" value="Esterase-like"/>
</dbReference>
<dbReference type="GO" id="GO:0052689">
    <property type="term" value="F:carboxylic ester hydrolase activity"/>
    <property type="evidence" value="ECO:0007669"/>
    <property type="project" value="UniProtKB-KW"/>
</dbReference>
<evidence type="ECO:0000256" key="3">
    <source>
        <dbReference type="ARBA" id="ARBA00016774"/>
    </source>
</evidence>
<keyword evidence="7" id="KW-0963">Cytoplasm</keyword>
<dbReference type="PANTHER" id="PTHR10061">
    <property type="entry name" value="S-FORMYLGLUTATHIONE HYDROLASE"/>
    <property type="match status" value="1"/>
</dbReference>
<feature type="active site" description="Charge relay system" evidence="6">
    <location>
        <position position="273"/>
    </location>
</feature>
<protein>
    <recommendedName>
        <fullName evidence="3 7">S-formylglutathione hydrolase</fullName>
        <ecNumber evidence="2 7">3.1.2.12</ecNumber>
    </recommendedName>
</protein>
<dbReference type="GO" id="GO:0046294">
    <property type="term" value="P:formaldehyde catabolic process"/>
    <property type="evidence" value="ECO:0007669"/>
    <property type="project" value="InterPro"/>
</dbReference>
<evidence type="ECO:0000256" key="4">
    <source>
        <dbReference type="ARBA" id="ARBA00022487"/>
    </source>
</evidence>
<feature type="active site" description="Charge relay system" evidence="6">
    <location>
        <position position="159"/>
    </location>
</feature>
<dbReference type="FunFam" id="3.40.50.1820:FF:000002">
    <property type="entry name" value="S-formylglutathione hydrolase"/>
    <property type="match status" value="1"/>
</dbReference>
<comment type="function">
    <text evidence="7">Serine hydrolase involved in the detoxification of formaldehyde.</text>
</comment>
<evidence type="ECO:0000256" key="7">
    <source>
        <dbReference type="RuleBase" id="RU363068"/>
    </source>
</evidence>
<dbReference type="InterPro" id="IPR014186">
    <property type="entry name" value="S-formylglutathione_hydrol"/>
</dbReference>
<keyword evidence="4 7" id="KW-0719">Serine esterase</keyword>
<comment type="subcellular location">
    <subcellularLocation>
        <location evidence="7">Cytoplasm</location>
    </subcellularLocation>
</comment>
<feature type="active site" description="Charge relay system" evidence="6">
    <location>
        <position position="239"/>
    </location>
</feature>
<evidence type="ECO:0000256" key="1">
    <source>
        <dbReference type="ARBA" id="ARBA00005622"/>
    </source>
</evidence>
<dbReference type="Proteomes" id="UP000530660">
    <property type="component" value="Unassembled WGS sequence"/>
</dbReference>